<evidence type="ECO:0000256" key="1">
    <source>
        <dbReference type="SAM" id="Phobius"/>
    </source>
</evidence>
<reference evidence="2 3" key="1">
    <citation type="submission" date="2019-08" db="EMBL/GenBank/DDBJ databases">
        <title>Deep-cultivation of Planctomycetes and their phenomic and genomic characterization uncovers novel biology.</title>
        <authorList>
            <person name="Wiegand S."/>
            <person name="Jogler M."/>
            <person name="Boedeker C."/>
            <person name="Pinto D."/>
            <person name="Vollmers J."/>
            <person name="Rivas-Marin E."/>
            <person name="Kohn T."/>
            <person name="Peeters S.H."/>
            <person name="Heuer A."/>
            <person name="Rast P."/>
            <person name="Oberbeckmann S."/>
            <person name="Bunk B."/>
            <person name="Jeske O."/>
            <person name="Meyerdierks A."/>
            <person name="Storesund J.E."/>
            <person name="Kallscheuer N."/>
            <person name="Luecker S."/>
            <person name="Lage O.M."/>
            <person name="Pohl T."/>
            <person name="Merkel B.J."/>
            <person name="Hornburger P."/>
            <person name="Mueller R.-W."/>
            <person name="Bruemmer F."/>
            <person name="Labrenz M."/>
            <person name="Spormann A.M."/>
            <person name="Op den Camp H."/>
            <person name="Overmann J."/>
            <person name="Amann R."/>
            <person name="Jetten M.S.M."/>
            <person name="Mascher T."/>
            <person name="Medema M.H."/>
            <person name="Devos D.P."/>
            <person name="Kaster A.-K."/>
            <person name="Ovreas L."/>
            <person name="Rohde M."/>
            <person name="Galperin M.Y."/>
            <person name="Jogler C."/>
        </authorList>
    </citation>
    <scope>NUCLEOTIDE SEQUENCE [LARGE SCALE GENOMIC DNA]</scope>
    <source>
        <strain evidence="2 3">FC18</strain>
    </source>
</reference>
<dbReference type="AlphaFoldDB" id="A0A5B9PI02"/>
<organism evidence="2 3">
    <name type="scientific">Mariniblastus fucicola</name>
    <dbReference type="NCBI Taxonomy" id="980251"/>
    <lineage>
        <taxon>Bacteria</taxon>
        <taxon>Pseudomonadati</taxon>
        <taxon>Planctomycetota</taxon>
        <taxon>Planctomycetia</taxon>
        <taxon>Pirellulales</taxon>
        <taxon>Pirellulaceae</taxon>
        <taxon>Mariniblastus</taxon>
    </lineage>
</organism>
<feature type="transmembrane region" description="Helical" evidence="1">
    <location>
        <begin position="50"/>
        <end position="71"/>
    </location>
</feature>
<keyword evidence="1" id="KW-1133">Transmembrane helix</keyword>
<accession>A0A5B9PI02</accession>
<dbReference type="KEGG" id="mff:MFFC18_48280"/>
<protein>
    <submittedName>
        <fullName evidence="2">Uncharacterized protein</fullName>
    </submittedName>
</protein>
<evidence type="ECO:0000313" key="3">
    <source>
        <dbReference type="Proteomes" id="UP000322214"/>
    </source>
</evidence>
<gene>
    <name evidence="2" type="ORF">MFFC18_48280</name>
</gene>
<keyword evidence="1" id="KW-0812">Transmembrane</keyword>
<feature type="transmembrane region" description="Helical" evidence="1">
    <location>
        <begin position="12"/>
        <end position="38"/>
    </location>
</feature>
<dbReference type="EMBL" id="CP042912">
    <property type="protein sequence ID" value="QEG24905.1"/>
    <property type="molecule type" value="Genomic_DNA"/>
</dbReference>
<sequence length="81" mass="9008">MHHDRYFGAAGFVMQSIYVVILLTIVGSPVLVILFAPLQLSVKRAHGRHRFFAVAISFLVWALVLSLLRIANVSVADFLVD</sequence>
<evidence type="ECO:0000313" key="2">
    <source>
        <dbReference type="EMBL" id="QEG24905.1"/>
    </source>
</evidence>
<name>A0A5B9PI02_9BACT</name>
<keyword evidence="3" id="KW-1185">Reference proteome</keyword>
<dbReference type="Proteomes" id="UP000322214">
    <property type="component" value="Chromosome"/>
</dbReference>
<keyword evidence="1" id="KW-0472">Membrane</keyword>
<proteinExistence type="predicted"/>